<protein>
    <recommendedName>
        <fullName evidence="1">HeH/LEM domain-containing protein</fullName>
    </recommendedName>
</protein>
<organism evidence="2 3">
    <name type="scientific">Coniochaeta ligniaria NRRL 30616</name>
    <dbReference type="NCBI Taxonomy" id="1408157"/>
    <lineage>
        <taxon>Eukaryota</taxon>
        <taxon>Fungi</taxon>
        <taxon>Dikarya</taxon>
        <taxon>Ascomycota</taxon>
        <taxon>Pezizomycotina</taxon>
        <taxon>Sordariomycetes</taxon>
        <taxon>Sordariomycetidae</taxon>
        <taxon>Coniochaetales</taxon>
        <taxon>Coniochaetaceae</taxon>
        <taxon>Coniochaeta</taxon>
    </lineage>
</organism>
<dbReference type="InterPro" id="IPR036361">
    <property type="entry name" value="SAP_dom_sf"/>
</dbReference>
<proteinExistence type="predicted"/>
<keyword evidence="3" id="KW-1185">Reference proteome</keyword>
<dbReference type="GO" id="GO:0003682">
    <property type="term" value="F:chromatin binding"/>
    <property type="evidence" value="ECO:0007669"/>
    <property type="project" value="InterPro"/>
</dbReference>
<dbReference type="GO" id="GO:0005783">
    <property type="term" value="C:endoplasmic reticulum"/>
    <property type="evidence" value="ECO:0007669"/>
    <property type="project" value="TreeGrafter"/>
</dbReference>
<dbReference type="OrthoDB" id="2503928at2759"/>
<evidence type="ECO:0000313" key="2">
    <source>
        <dbReference type="EMBL" id="OIW23214.1"/>
    </source>
</evidence>
<accession>A0A1J7I6T3</accession>
<sequence length="82" mass="9299">MSEIPSNLYYFESTFDPNKITVLNLRSILVTYHVRYPSAAKKAELVALFQEHILPLREQVLAQRAQVKPSSEGIIDGRNPGK</sequence>
<dbReference type="Gene3D" id="1.10.720.30">
    <property type="entry name" value="SAP domain"/>
    <property type="match status" value="1"/>
</dbReference>
<dbReference type="InterPro" id="IPR044780">
    <property type="entry name" value="Heh2/Src1"/>
</dbReference>
<dbReference type="Pfam" id="PF12949">
    <property type="entry name" value="HeH"/>
    <property type="match status" value="1"/>
</dbReference>
<dbReference type="AlphaFoldDB" id="A0A1J7I6T3"/>
<name>A0A1J7I6T3_9PEZI</name>
<dbReference type="PANTHER" id="PTHR47808:SF2">
    <property type="entry name" value="LEM DOMAIN-CONTAINING PROTEIN 2"/>
    <property type="match status" value="1"/>
</dbReference>
<dbReference type="InParanoid" id="A0A1J7I6T3"/>
<dbReference type="GO" id="GO:0034399">
    <property type="term" value="C:nuclear periphery"/>
    <property type="evidence" value="ECO:0007669"/>
    <property type="project" value="TreeGrafter"/>
</dbReference>
<dbReference type="GO" id="GO:0005637">
    <property type="term" value="C:nuclear inner membrane"/>
    <property type="evidence" value="ECO:0007669"/>
    <property type="project" value="InterPro"/>
</dbReference>
<reference evidence="2 3" key="1">
    <citation type="submission" date="2016-10" db="EMBL/GenBank/DDBJ databases">
        <title>Draft genome sequence of Coniochaeta ligniaria NRRL30616, a lignocellulolytic fungus for bioabatement of inhibitors in plant biomass hydrolysates.</title>
        <authorList>
            <consortium name="DOE Joint Genome Institute"/>
            <person name="Jimenez D.J."/>
            <person name="Hector R.E."/>
            <person name="Riley R."/>
            <person name="Sun H."/>
            <person name="Grigoriev I.V."/>
            <person name="Van Elsas J.D."/>
            <person name="Nichols N.N."/>
        </authorList>
    </citation>
    <scope>NUCLEOTIDE SEQUENCE [LARGE SCALE GENOMIC DNA]</scope>
    <source>
        <strain evidence="2 3">NRRL 30616</strain>
    </source>
</reference>
<feature type="domain" description="HeH/LEM" evidence="1">
    <location>
        <begin position="17"/>
        <end position="51"/>
    </location>
</feature>
<dbReference type="GO" id="GO:0071763">
    <property type="term" value="P:nuclear membrane organization"/>
    <property type="evidence" value="ECO:0007669"/>
    <property type="project" value="TreeGrafter"/>
</dbReference>
<dbReference type="PANTHER" id="PTHR47808">
    <property type="entry name" value="INNER NUCLEAR MEMBRANE PROTEIN HEH2-RELATED"/>
    <property type="match status" value="1"/>
</dbReference>
<evidence type="ECO:0000259" key="1">
    <source>
        <dbReference type="Pfam" id="PF12949"/>
    </source>
</evidence>
<dbReference type="InterPro" id="IPR025856">
    <property type="entry name" value="HeH/LEM_domain"/>
</dbReference>
<dbReference type="EMBL" id="KV875107">
    <property type="protein sequence ID" value="OIW23214.1"/>
    <property type="molecule type" value="Genomic_DNA"/>
</dbReference>
<evidence type="ECO:0000313" key="3">
    <source>
        <dbReference type="Proteomes" id="UP000182658"/>
    </source>
</evidence>
<gene>
    <name evidence="2" type="ORF">CONLIGDRAFT_586077</name>
</gene>
<dbReference type="Proteomes" id="UP000182658">
    <property type="component" value="Unassembled WGS sequence"/>
</dbReference>
<dbReference type="STRING" id="1408157.A0A1J7I6T3"/>
<dbReference type="CDD" id="cd12935">
    <property type="entry name" value="LEM_like"/>
    <property type="match status" value="1"/>
</dbReference>